<evidence type="ECO:0000256" key="1">
    <source>
        <dbReference type="SAM" id="MobiDB-lite"/>
    </source>
</evidence>
<dbReference type="InterPro" id="IPR038461">
    <property type="entry name" value="Schlafen_AlbA_2_dom_sf"/>
</dbReference>
<evidence type="ECO:0008006" key="6">
    <source>
        <dbReference type="Google" id="ProtNLM"/>
    </source>
</evidence>
<protein>
    <recommendedName>
        <fullName evidence="6">Transcriptional regulator</fullName>
    </recommendedName>
</protein>
<reference evidence="4 5" key="1">
    <citation type="journal article" date="2016" name="Nat. Commun.">
        <title>Thousands of microbial genomes shed light on interconnected biogeochemical processes in an aquifer system.</title>
        <authorList>
            <person name="Anantharaman K."/>
            <person name="Brown C.T."/>
            <person name="Hug L.A."/>
            <person name="Sharon I."/>
            <person name="Castelle C.J."/>
            <person name="Probst A.J."/>
            <person name="Thomas B.C."/>
            <person name="Singh A."/>
            <person name="Wilkins M.J."/>
            <person name="Karaoz U."/>
            <person name="Brodie E.L."/>
            <person name="Williams K.H."/>
            <person name="Hubbard S.S."/>
            <person name="Banfield J.F."/>
        </authorList>
    </citation>
    <scope>NUCLEOTIDE SEQUENCE [LARGE SCALE GENOMIC DNA]</scope>
</reference>
<feature type="domain" description="Filamentation induced by cAMP protein Fic-like C-terminal" evidence="3">
    <location>
        <begin position="417"/>
        <end position="479"/>
    </location>
</feature>
<organism evidence="4 5">
    <name type="scientific">Candidatus Glassbacteria bacterium RIFCSPLOWO2_12_FULL_58_11</name>
    <dbReference type="NCBI Taxonomy" id="1817867"/>
    <lineage>
        <taxon>Bacteria</taxon>
        <taxon>Candidatus Glassiibacteriota</taxon>
    </lineage>
</organism>
<dbReference type="InterPro" id="IPR038475">
    <property type="entry name" value="RecG_C_sf"/>
</dbReference>
<gene>
    <name evidence="4" type="ORF">A3F83_12555</name>
</gene>
<feature type="compositionally biased region" description="Polar residues" evidence="1">
    <location>
        <begin position="476"/>
        <end position="487"/>
    </location>
</feature>
<dbReference type="EMBL" id="MFIX01000033">
    <property type="protein sequence ID" value="OGG06011.1"/>
    <property type="molecule type" value="Genomic_DNA"/>
</dbReference>
<dbReference type="Gene3D" id="3.30.565.60">
    <property type="match status" value="1"/>
</dbReference>
<evidence type="ECO:0000313" key="4">
    <source>
        <dbReference type="EMBL" id="OGG06011.1"/>
    </source>
</evidence>
<dbReference type="Pfam" id="PF21247">
    <property type="entry name" value="Fic-like_C"/>
    <property type="match status" value="1"/>
</dbReference>
<evidence type="ECO:0000313" key="5">
    <source>
        <dbReference type="Proteomes" id="UP000179129"/>
    </source>
</evidence>
<evidence type="ECO:0000259" key="3">
    <source>
        <dbReference type="Pfam" id="PF21247"/>
    </source>
</evidence>
<dbReference type="InterPro" id="IPR007421">
    <property type="entry name" value="Schlafen_AlbA_2_dom"/>
</dbReference>
<dbReference type="Gene3D" id="3.30.950.30">
    <property type="entry name" value="Schlafen, AAA domain"/>
    <property type="match status" value="1"/>
</dbReference>
<dbReference type="Pfam" id="PF04326">
    <property type="entry name" value="SLFN_AlbA_2"/>
    <property type="match status" value="1"/>
</dbReference>
<dbReference type="PANTHER" id="PTHR30595:SF6">
    <property type="entry name" value="SCHLAFEN ALBA-2 DOMAIN-CONTAINING PROTEIN"/>
    <property type="match status" value="1"/>
</dbReference>
<dbReference type="PANTHER" id="PTHR30595">
    <property type="entry name" value="GLPR-RELATED TRANSCRIPTIONAL REPRESSOR"/>
    <property type="match status" value="1"/>
</dbReference>
<feature type="region of interest" description="Disordered" evidence="1">
    <location>
        <begin position="471"/>
        <end position="493"/>
    </location>
</feature>
<dbReference type="InterPro" id="IPR049514">
    <property type="entry name" value="Fic-like_C"/>
</dbReference>
<name>A0A1F5Z0Q4_9BACT</name>
<feature type="domain" description="Schlafen AlbA-2" evidence="2">
    <location>
        <begin position="20"/>
        <end position="131"/>
    </location>
</feature>
<dbReference type="STRING" id="1817867.A3F83_12555"/>
<comment type="caution">
    <text evidence="4">The sequence shown here is derived from an EMBL/GenBank/DDBJ whole genome shotgun (WGS) entry which is preliminary data.</text>
</comment>
<evidence type="ECO:0000259" key="2">
    <source>
        <dbReference type="Pfam" id="PF04326"/>
    </source>
</evidence>
<dbReference type="Pfam" id="PF13749">
    <property type="entry name" value="HATPase_c_4"/>
    <property type="match status" value="1"/>
</dbReference>
<dbReference type="AlphaFoldDB" id="A0A1F5Z0Q4"/>
<dbReference type="Proteomes" id="UP000179129">
    <property type="component" value="Unassembled WGS sequence"/>
</dbReference>
<proteinExistence type="predicted"/>
<accession>A0A1F5Z0Q4</accession>
<sequence length="493" mass="54751">MVTGISANTKQIAALVRKGEGSTLEFKRSTAELHGAMQSLCAFVNGSGGTVLIGVKPDGLLIGQDVSDATQQKIAAALDRFEPPAPVRMDFVAIGQDRYVIVMYVDAGSESVPFTYEGRAYERVGATTKKMPQSRYEQLLLERVHARRRWENIPAAGLRIEDLDREEILRTREIGIQQQRIPAESPADPGDILDRLGLFRAGHLTQAAQVLFGTRFLSDYPQCVLKMGRFRGVTVTGEILDNRQERLHAFDMVREGMAFLGRTLPLRSHFPEGRIERQDRLAIPPAALREILLNAVIHRDYSDPAGYVAIAIFDDRVEIRSIGRLPAGISVESLAGPHFSRLRNPLIAEAFHRTGAVEVWGRGTNRVIEECRRYGLEAPGFREESGGVVVAFRAEIAPTAQVSAQVAAQVTAQVTMQVTTQVAAFCREPKSAKEIMAELGLKHWKTFQTNYLLPLLEAGILERTIPDKPRSRLQKYRTTQGGLQSLKSTDRER</sequence>